<evidence type="ECO:0000313" key="2">
    <source>
        <dbReference type="Proteomes" id="UP000018031"/>
    </source>
</evidence>
<proteinExistence type="predicted"/>
<reference evidence="2" key="1">
    <citation type="journal article" date="2013" name="Genome">
        <title>Draft Genome Sequences of Porphyromonas crevioricanis JCM 15906T and Porphyromonas cansulci JCM 13913T Isolated from a Canine Oral Cavity.</title>
        <authorList>
            <person name="Sakamoto M."/>
            <person name="Tanaka N."/>
            <person name="Shiwa Y."/>
            <person name="Yoshikawa H."/>
            <person name="Ohkuma M."/>
        </authorList>
    </citation>
    <scope>NUCLEOTIDE SEQUENCE [LARGE SCALE GENOMIC DNA]</scope>
    <source>
        <strain evidence="2">JCM 15906</strain>
    </source>
</reference>
<dbReference type="Proteomes" id="UP000018031">
    <property type="component" value="Unassembled WGS sequence"/>
</dbReference>
<accession>T1DQI0</accession>
<comment type="caution">
    <text evidence="1">The sequence shown here is derived from an EMBL/GenBank/DDBJ whole genome shotgun (WGS) entry which is preliminary data.</text>
</comment>
<protein>
    <submittedName>
        <fullName evidence="1">Uncharacterized protein</fullName>
    </submittedName>
</protein>
<dbReference type="AlphaFoldDB" id="T1DQI0"/>
<reference evidence="1 2" key="2">
    <citation type="journal article" date="2013" name="Genome Announc.">
        <title>Draft Genome Sequences of Porphyromonas crevioricanis JCM 15906T and Porphyromonas cansulci JCM 13913T Isolated from a Canine Oral Cavity.</title>
        <authorList>
            <person name="Sakamoto M."/>
            <person name="Tanaka N."/>
            <person name="Shiwa Y."/>
            <person name="Yoshikawa H."/>
            <person name="Ohkuma M."/>
        </authorList>
    </citation>
    <scope>NUCLEOTIDE SEQUENCE [LARGE SCALE GENOMIC DNA]</scope>
    <source>
        <strain evidence="1 2">JCM 15906</strain>
    </source>
</reference>
<evidence type="ECO:0000313" key="1">
    <source>
        <dbReference type="EMBL" id="GAD04765.1"/>
    </source>
</evidence>
<sequence>MFLCAFFCVLLCSVCGAFSARIGGFLLGFSDLFLMLMGADFD</sequence>
<gene>
    <name evidence="1" type="ORF">PORCRE_461</name>
</gene>
<organism evidence="1 2">
    <name type="scientific">Porphyromonas crevioricanis JCM 15906</name>
    <dbReference type="NCBI Taxonomy" id="1305617"/>
    <lineage>
        <taxon>Bacteria</taxon>
        <taxon>Pseudomonadati</taxon>
        <taxon>Bacteroidota</taxon>
        <taxon>Bacteroidia</taxon>
        <taxon>Bacteroidales</taxon>
        <taxon>Porphyromonadaceae</taxon>
        <taxon>Porphyromonas</taxon>
    </lineage>
</organism>
<name>T1DQI0_9PORP</name>
<dbReference type="EMBL" id="BAOU01000011">
    <property type="protein sequence ID" value="GAD04765.1"/>
    <property type="molecule type" value="Genomic_DNA"/>
</dbReference>